<feature type="domain" description="Nuclear speckle splicing regulatory protein 1 N-terminal" evidence="5">
    <location>
        <begin position="97"/>
        <end position="208"/>
    </location>
</feature>
<keyword evidence="7" id="KW-1185">Reference proteome</keyword>
<evidence type="ECO:0000256" key="4">
    <source>
        <dbReference type="SAM" id="MobiDB-lite"/>
    </source>
</evidence>
<dbReference type="EMBL" id="JBBBZM010000039">
    <property type="protein sequence ID" value="KAL0637116.1"/>
    <property type="molecule type" value="Genomic_DNA"/>
</dbReference>
<gene>
    <name evidence="6" type="ORF">Q9L58_003939</name>
</gene>
<protein>
    <recommendedName>
        <fullName evidence="5">Nuclear speckle splicing regulatory protein 1 N-terminal domain-containing protein</fullName>
    </recommendedName>
</protein>
<feature type="region of interest" description="Disordered" evidence="4">
    <location>
        <begin position="1"/>
        <end position="74"/>
    </location>
</feature>
<evidence type="ECO:0000256" key="3">
    <source>
        <dbReference type="SAM" id="Coils"/>
    </source>
</evidence>
<evidence type="ECO:0000313" key="6">
    <source>
        <dbReference type="EMBL" id="KAL0637116.1"/>
    </source>
</evidence>
<evidence type="ECO:0000256" key="2">
    <source>
        <dbReference type="ARBA" id="ARBA00023054"/>
    </source>
</evidence>
<name>A0ABR3GMG4_9PEZI</name>
<evidence type="ECO:0000313" key="7">
    <source>
        <dbReference type="Proteomes" id="UP001447188"/>
    </source>
</evidence>
<feature type="coiled-coil region" evidence="3">
    <location>
        <begin position="142"/>
        <end position="204"/>
    </location>
</feature>
<feature type="region of interest" description="Disordered" evidence="4">
    <location>
        <begin position="228"/>
        <end position="260"/>
    </location>
</feature>
<dbReference type="InterPro" id="IPR053246">
    <property type="entry name" value="NS_splicing_regulatory_protein"/>
</dbReference>
<feature type="region of interest" description="Disordered" evidence="4">
    <location>
        <begin position="286"/>
        <end position="389"/>
    </location>
</feature>
<feature type="compositionally biased region" description="Basic and acidic residues" evidence="4">
    <location>
        <begin position="342"/>
        <end position="381"/>
    </location>
</feature>
<sequence length="389" mass="43023">MNGLSHGLNIQKPKKPTGPPKPKKPIFGFAAEESDHNDDEDVRPGAIFGKAALKGKNNLAQKKKPPTAATKEKARVNAQLNTLSTLSKKAEEAAKVAESAVDPSVYDYDGVWDDMKSVDRQKQKVEEQDAAERKPKYMESLLEAAEIRKRDALRAKERILQREREAEGDEFADKEKFVTTAYKKQQAELLKMEEEERVREENMRKKSQGMSSFYRNMLDRTEAQHTAVVAASVAPKNPDSTTNTPRPTPSSPISKTPAQLAAELSASGVAVEINEEGQVVDKTQLLSGGLNVSSTKSRLASRGSSSGARQQGTYQGRSRVQNDVRARQTKMVEEQLAAAQKRTLEEEEKGRTDLERQSKSRKTDTEVIGAKERYLQRKKDAAAAAAGKK</sequence>
<evidence type="ECO:0000259" key="5">
    <source>
        <dbReference type="Pfam" id="PF09745"/>
    </source>
</evidence>
<proteinExistence type="inferred from homology"/>
<dbReference type="InterPro" id="IPR018612">
    <property type="entry name" value="NSRP1_N"/>
</dbReference>
<reference evidence="6 7" key="1">
    <citation type="submission" date="2024-02" db="EMBL/GenBank/DDBJ databases">
        <title>Discinaceae phylogenomics.</title>
        <authorList>
            <person name="Dirks A.C."/>
            <person name="James T.Y."/>
        </authorList>
    </citation>
    <scope>NUCLEOTIDE SEQUENCE [LARGE SCALE GENOMIC DNA]</scope>
    <source>
        <strain evidence="6 7">ACD0624</strain>
    </source>
</reference>
<comment type="caution">
    <text evidence="6">The sequence shown here is derived from an EMBL/GenBank/DDBJ whole genome shotgun (WGS) entry which is preliminary data.</text>
</comment>
<keyword evidence="2 3" id="KW-0175">Coiled coil</keyword>
<dbReference type="PANTHER" id="PTHR47845">
    <property type="entry name" value="NUCLEAR SPECKLE SPLICING REGULATORY PROTEIN 1 HOMOLOG"/>
    <property type="match status" value="1"/>
</dbReference>
<feature type="compositionally biased region" description="Basic and acidic residues" evidence="4">
    <location>
        <begin position="320"/>
        <end position="333"/>
    </location>
</feature>
<dbReference type="Proteomes" id="UP001447188">
    <property type="component" value="Unassembled WGS sequence"/>
</dbReference>
<accession>A0ABR3GMG4</accession>
<feature type="compositionally biased region" description="Low complexity" evidence="4">
    <location>
        <begin position="238"/>
        <end position="257"/>
    </location>
</feature>
<feature type="compositionally biased region" description="Low complexity" evidence="4">
    <location>
        <begin position="293"/>
        <end position="313"/>
    </location>
</feature>
<dbReference type="PANTHER" id="PTHR47845:SF1">
    <property type="entry name" value="NUCLEAR SPECKLE SPLICING REGULATORY PROTEIN 1 HOMOLOG"/>
    <property type="match status" value="1"/>
</dbReference>
<comment type="similarity">
    <text evidence="1">Belongs to the NSRP1 family.</text>
</comment>
<dbReference type="Pfam" id="PF09745">
    <property type="entry name" value="NSRP1_N"/>
    <property type="match status" value="1"/>
</dbReference>
<evidence type="ECO:0000256" key="1">
    <source>
        <dbReference type="ARBA" id="ARBA00010126"/>
    </source>
</evidence>
<organism evidence="6 7">
    <name type="scientific">Discina gigas</name>
    <dbReference type="NCBI Taxonomy" id="1032678"/>
    <lineage>
        <taxon>Eukaryota</taxon>
        <taxon>Fungi</taxon>
        <taxon>Dikarya</taxon>
        <taxon>Ascomycota</taxon>
        <taxon>Pezizomycotina</taxon>
        <taxon>Pezizomycetes</taxon>
        <taxon>Pezizales</taxon>
        <taxon>Discinaceae</taxon>
        <taxon>Discina</taxon>
    </lineage>
</organism>